<dbReference type="GO" id="GO:0046654">
    <property type="term" value="P:tetrahydrofolate biosynthetic process"/>
    <property type="evidence" value="ECO:0007669"/>
    <property type="project" value="UniProtKB-UniPathway"/>
</dbReference>
<evidence type="ECO:0000256" key="7">
    <source>
        <dbReference type="ARBA" id="ARBA00022679"/>
    </source>
</evidence>
<dbReference type="PANTHER" id="PTHR48069:SF3">
    <property type="entry name" value="DIHYDROFOLATE REDUCTASE"/>
    <property type="match status" value="1"/>
</dbReference>
<comment type="caution">
    <text evidence="15">The sequence shown here is derived from an EMBL/GenBank/DDBJ whole genome shotgun (WGS) entry which is preliminary data.</text>
</comment>
<proteinExistence type="inferred from homology"/>
<dbReference type="CDD" id="cd00209">
    <property type="entry name" value="DHFR"/>
    <property type="match status" value="1"/>
</dbReference>
<dbReference type="InterPro" id="IPR024072">
    <property type="entry name" value="DHFR-like_dom_sf"/>
</dbReference>
<evidence type="ECO:0000256" key="6">
    <source>
        <dbReference type="ARBA" id="ARBA00022563"/>
    </source>
</evidence>
<keyword evidence="16" id="KW-1185">Reference proteome</keyword>
<dbReference type="InterPro" id="IPR036249">
    <property type="entry name" value="Thioredoxin-like_sf"/>
</dbReference>
<dbReference type="EC" id="1.5.1.3" evidence="4"/>
<dbReference type="InterPro" id="IPR001853">
    <property type="entry name" value="DSBA-like_thioredoxin_dom"/>
</dbReference>
<evidence type="ECO:0000256" key="2">
    <source>
        <dbReference type="ARBA" id="ARBA00006494"/>
    </source>
</evidence>
<dbReference type="GO" id="GO:0004364">
    <property type="term" value="F:glutathione transferase activity"/>
    <property type="evidence" value="ECO:0007669"/>
    <property type="project" value="UniProtKB-EC"/>
</dbReference>
<evidence type="ECO:0000313" key="15">
    <source>
        <dbReference type="EMBL" id="KAF5722210.1"/>
    </source>
</evidence>
<evidence type="ECO:0000256" key="13">
    <source>
        <dbReference type="RuleBase" id="RU004474"/>
    </source>
</evidence>
<sequence length="457" mass="51449">MGGRIDCYLDIVSFYSYVGYADLRQNMSKLAAHGVQVNFIPVFLGGIMQTSDSGNRPPWVLKAKGKYLARDSFRAAERLGVPYQGSPPDIFAIAKTVSPLRALHFIKENYPESTYLAAIRFLFHKIWLPPHVNLAEDEKLIAALKEATDELDGGSGKKLFSDEDVEKIMNGRESMKERVKDLTGEAVQKGAFGAPWLIVTRDDGKSEPFFGSDRFNHIYRFLGVPFKDVEILPPSKFIAKPPPLSKLTDSSSTSRAMQSLELNLIVAATRNMGIGLHGTMPWQGLRKEMKYFARVTTRVPPQAPPSSINAVIMGRKTWDSIPTKFRPLKDRLNIVISRSAPSKLPETVEPSEPVRVQSLELALQYARTHSDVGRIFVIGGAQIYDAALKLPEARRILLTSIERDFDCDTFFPVDLKDGSWERKSRDELQEWTGEEIEEGGQEEAGTKYEFQMWEKRD</sequence>
<dbReference type="PROSITE" id="PS51330">
    <property type="entry name" value="DHFR_2"/>
    <property type="match status" value="1"/>
</dbReference>
<dbReference type="Gene3D" id="3.40.430.10">
    <property type="entry name" value="Dihydrofolate Reductase, subunit A"/>
    <property type="match status" value="1"/>
</dbReference>
<reference evidence="15 16" key="1">
    <citation type="submission" date="2020-05" db="EMBL/GenBank/DDBJ databases">
        <title>Identification and distribution of gene clusters putatively required for synthesis of sphingolipid metabolism inhibitors in phylogenetically diverse species of the filamentous fungus Fusarium.</title>
        <authorList>
            <person name="Kim H.-S."/>
            <person name="Busman M."/>
            <person name="Brown D.W."/>
            <person name="Divon H."/>
            <person name="Uhlig S."/>
            <person name="Proctor R.H."/>
        </authorList>
    </citation>
    <scope>NUCLEOTIDE SEQUENCE [LARGE SCALE GENOMIC DNA]</scope>
    <source>
        <strain evidence="15 16">NRRL 66235</strain>
    </source>
</reference>
<dbReference type="FunFam" id="3.40.30.10:FF:000096">
    <property type="entry name" value="Glutathione S-transferase kappa"/>
    <property type="match status" value="1"/>
</dbReference>
<protein>
    <recommendedName>
        <fullName evidence="5">Dihydrofolate reductase</fullName>
        <ecNumber evidence="4">1.5.1.3</ecNumber>
        <ecNumber evidence="3">2.5.1.18</ecNumber>
    </recommendedName>
    <alternativeName>
        <fullName evidence="12">GST class-kappa</fullName>
    </alternativeName>
    <alternativeName>
        <fullName evidence="11">Glutathione S-transferase kappa 1</fullName>
    </alternativeName>
</protein>
<dbReference type="PRINTS" id="PR00070">
    <property type="entry name" value="DHFR"/>
</dbReference>
<comment type="pathway">
    <text evidence="1">Cofactor biosynthesis; tetrahydrofolate biosynthesis; 5,6,7,8-tetrahydrofolate from 7,8-dihydrofolate: step 1/1.</text>
</comment>
<dbReference type="InterPro" id="IPR001796">
    <property type="entry name" value="DHFR_dom"/>
</dbReference>
<keyword evidence="9" id="KW-0560">Oxidoreductase</keyword>
<comment type="similarity">
    <text evidence="2">Belongs to the GST superfamily. Kappa family.</text>
</comment>
<dbReference type="PROSITE" id="PS00075">
    <property type="entry name" value="DHFR_1"/>
    <property type="match status" value="1"/>
</dbReference>
<evidence type="ECO:0000256" key="9">
    <source>
        <dbReference type="ARBA" id="ARBA00023002"/>
    </source>
</evidence>
<evidence type="ECO:0000259" key="14">
    <source>
        <dbReference type="PROSITE" id="PS51330"/>
    </source>
</evidence>
<dbReference type="AlphaFoldDB" id="A0A8H5YZY7"/>
<dbReference type="GO" id="GO:0050661">
    <property type="term" value="F:NADP binding"/>
    <property type="evidence" value="ECO:0007669"/>
    <property type="project" value="InterPro"/>
</dbReference>
<dbReference type="EMBL" id="JAAOAN010000090">
    <property type="protein sequence ID" value="KAF5722210.1"/>
    <property type="molecule type" value="Genomic_DNA"/>
</dbReference>
<feature type="domain" description="DHFR" evidence="14">
    <location>
        <begin position="261"/>
        <end position="455"/>
    </location>
</feature>
<dbReference type="InterPro" id="IPR012259">
    <property type="entry name" value="DHFR"/>
</dbReference>
<evidence type="ECO:0000256" key="8">
    <source>
        <dbReference type="ARBA" id="ARBA00022857"/>
    </source>
</evidence>
<dbReference type="OrthoDB" id="4664297at2759"/>
<dbReference type="GO" id="GO:0046655">
    <property type="term" value="P:folic acid metabolic process"/>
    <property type="evidence" value="ECO:0007669"/>
    <property type="project" value="TreeGrafter"/>
</dbReference>
<dbReference type="PANTHER" id="PTHR48069">
    <property type="entry name" value="DIHYDROFOLATE REDUCTASE"/>
    <property type="match status" value="1"/>
</dbReference>
<dbReference type="EC" id="2.5.1.18" evidence="3"/>
<accession>A0A8H5YZY7</accession>
<dbReference type="SUPFAM" id="SSF53597">
    <property type="entry name" value="Dihydrofolate reductase-like"/>
    <property type="match status" value="1"/>
</dbReference>
<evidence type="ECO:0000256" key="5">
    <source>
        <dbReference type="ARBA" id="ARBA00018886"/>
    </source>
</evidence>
<dbReference type="GO" id="GO:0006730">
    <property type="term" value="P:one-carbon metabolic process"/>
    <property type="evidence" value="ECO:0007669"/>
    <property type="project" value="UniProtKB-KW"/>
</dbReference>
<dbReference type="Gene3D" id="3.40.30.10">
    <property type="entry name" value="Glutaredoxin"/>
    <property type="match status" value="1"/>
</dbReference>
<gene>
    <name evidence="15" type="ORF">FMUND_2992</name>
</gene>
<organism evidence="15 16">
    <name type="scientific">Fusarium mundagurra</name>
    <dbReference type="NCBI Taxonomy" id="1567541"/>
    <lineage>
        <taxon>Eukaryota</taxon>
        <taxon>Fungi</taxon>
        <taxon>Dikarya</taxon>
        <taxon>Ascomycota</taxon>
        <taxon>Pezizomycotina</taxon>
        <taxon>Sordariomycetes</taxon>
        <taxon>Hypocreomycetidae</taxon>
        <taxon>Hypocreales</taxon>
        <taxon>Nectriaceae</taxon>
        <taxon>Fusarium</taxon>
        <taxon>Fusarium fujikuroi species complex</taxon>
    </lineage>
</organism>
<keyword evidence="7" id="KW-0808">Transferase</keyword>
<evidence type="ECO:0000256" key="4">
    <source>
        <dbReference type="ARBA" id="ARBA00012856"/>
    </source>
</evidence>
<dbReference type="GO" id="GO:0005739">
    <property type="term" value="C:mitochondrion"/>
    <property type="evidence" value="ECO:0007669"/>
    <property type="project" value="TreeGrafter"/>
</dbReference>
<keyword evidence="6" id="KW-0554">One-carbon metabolism</keyword>
<dbReference type="UniPathway" id="UPA00077">
    <property type="reaction ID" value="UER00158"/>
</dbReference>
<dbReference type="GO" id="GO:0046452">
    <property type="term" value="P:dihydrofolate metabolic process"/>
    <property type="evidence" value="ECO:0007669"/>
    <property type="project" value="TreeGrafter"/>
</dbReference>
<evidence type="ECO:0000256" key="12">
    <source>
        <dbReference type="ARBA" id="ARBA00083519"/>
    </source>
</evidence>
<dbReference type="SUPFAM" id="SSF52833">
    <property type="entry name" value="Thioredoxin-like"/>
    <property type="match status" value="1"/>
</dbReference>
<evidence type="ECO:0000256" key="3">
    <source>
        <dbReference type="ARBA" id="ARBA00012452"/>
    </source>
</evidence>
<keyword evidence="8" id="KW-0521">NADP</keyword>
<evidence type="ECO:0000256" key="11">
    <source>
        <dbReference type="ARBA" id="ARBA00073833"/>
    </source>
</evidence>
<dbReference type="Proteomes" id="UP000544331">
    <property type="component" value="Unassembled WGS sequence"/>
</dbReference>
<comment type="catalytic activity">
    <reaction evidence="10">
        <text>RX + glutathione = an S-substituted glutathione + a halide anion + H(+)</text>
        <dbReference type="Rhea" id="RHEA:16437"/>
        <dbReference type="ChEBI" id="CHEBI:15378"/>
        <dbReference type="ChEBI" id="CHEBI:16042"/>
        <dbReference type="ChEBI" id="CHEBI:17792"/>
        <dbReference type="ChEBI" id="CHEBI:57925"/>
        <dbReference type="ChEBI" id="CHEBI:90779"/>
        <dbReference type="EC" id="2.5.1.18"/>
    </reaction>
</comment>
<evidence type="ECO:0000313" key="16">
    <source>
        <dbReference type="Proteomes" id="UP000544331"/>
    </source>
</evidence>
<dbReference type="InterPro" id="IPR017925">
    <property type="entry name" value="DHFR_CS"/>
</dbReference>
<dbReference type="Pfam" id="PF00186">
    <property type="entry name" value="DHFR_1"/>
    <property type="match status" value="1"/>
</dbReference>
<name>A0A8H5YZY7_9HYPO</name>
<evidence type="ECO:0000256" key="1">
    <source>
        <dbReference type="ARBA" id="ARBA00004903"/>
    </source>
</evidence>
<evidence type="ECO:0000256" key="10">
    <source>
        <dbReference type="ARBA" id="ARBA00047960"/>
    </source>
</evidence>
<dbReference type="Pfam" id="PF01323">
    <property type="entry name" value="DSBA"/>
    <property type="match status" value="1"/>
</dbReference>
<dbReference type="GO" id="GO:0004146">
    <property type="term" value="F:dihydrofolate reductase activity"/>
    <property type="evidence" value="ECO:0007669"/>
    <property type="project" value="UniProtKB-EC"/>
</dbReference>
<comment type="similarity">
    <text evidence="13">Belongs to the dihydrofolate reductase family.</text>
</comment>